<evidence type="ECO:0000313" key="1">
    <source>
        <dbReference type="EMBL" id="EEI15894.1"/>
    </source>
</evidence>
<gene>
    <name evidence="1" type="ORF">HMPREF0298_2335</name>
</gene>
<protein>
    <recommendedName>
        <fullName evidence="3">Phosphoribosyltransferase</fullName>
    </recommendedName>
</protein>
<accession>C0XV65</accession>
<evidence type="ECO:0000313" key="2">
    <source>
        <dbReference type="Proteomes" id="UP000006196"/>
    </source>
</evidence>
<keyword evidence="2" id="KW-1185">Reference proteome</keyword>
<dbReference type="STRING" id="525263.HMPREF0298_2335"/>
<feature type="non-terminal residue" evidence="1">
    <location>
        <position position="107"/>
    </location>
</feature>
<sequence>MFELVLPRRCAGCAAAGQVLCEKCQHALAALPYRVSTGVDTLAPVFVLGPYAGAHRGIVLSMKERANLAVRRHAGMLLDAALTHLEARGEIPEGAVLVPAPTRRAAA</sequence>
<proteinExistence type="predicted"/>
<organism evidence="1 2">
    <name type="scientific">Corynebacterium lipophiloflavum (strain ATCC 700352 / DSM 44291 / CCUG 37336 / JCM 10383 / DMMZ 1944)</name>
    <dbReference type="NCBI Taxonomy" id="525263"/>
    <lineage>
        <taxon>Bacteria</taxon>
        <taxon>Bacillati</taxon>
        <taxon>Actinomycetota</taxon>
        <taxon>Actinomycetes</taxon>
        <taxon>Mycobacteriales</taxon>
        <taxon>Corynebacteriaceae</taxon>
        <taxon>Corynebacterium</taxon>
    </lineage>
</organism>
<reference evidence="1" key="1">
    <citation type="submission" date="2009-01" db="EMBL/GenBank/DDBJ databases">
        <authorList>
            <person name="Qin X."/>
            <person name="Bachman B."/>
            <person name="Battles P."/>
            <person name="Bell A."/>
            <person name="Bess C."/>
            <person name="Bickham C."/>
            <person name="Chaboub L."/>
            <person name="Chen D."/>
            <person name="Coyle M."/>
            <person name="Deiros D.R."/>
            <person name="Dinh H."/>
            <person name="Forbes L."/>
            <person name="Fowler G."/>
            <person name="Francisco L."/>
            <person name="Fu Q."/>
            <person name="Gubbala S."/>
            <person name="Hale W."/>
            <person name="Han Y."/>
            <person name="Hemphill L."/>
            <person name="Highlander S.K."/>
            <person name="Hirani K."/>
            <person name="Hogues M."/>
            <person name="Jackson L."/>
            <person name="Jakkamsetti A."/>
            <person name="Javaid M."/>
            <person name="Jiang H."/>
            <person name="Korchina V."/>
            <person name="Kovar C."/>
            <person name="Lara F."/>
            <person name="Lee S."/>
            <person name="Mata R."/>
            <person name="Mathew T."/>
            <person name="Moen C."/>
            <person name="Morales K."/>
            <person name="Munidasa M."/>
            <person name="Nazareth L."/>
            <person name="Ngo R."/>
            <person name="Nguyen L."/>
            <person name="Okwuonu G."/>
            <person name="Ongeri F."/>
            <person name="Patil S."/>
            <person name="Petrosino J."/>
            <person name="Pham C."/>
            <person name="Pham P."/>
            <person name="Pu L.-L."/>
            <person name="Puazo M."/>
            <person name="Raj R."/>
            <person name="Reid J."/>
            <person name="Rouhana J."/>
            <person name="Saada N."/>
            <person name="Shang Y."/>
            <person name="Simmons D."/>
            <person name="Thornton R."/>
            <person name="Warren J."/>
            <person name="Weissenberger G."/>
            <person name="Zhang J."/>
            <person name="Zhang L."/>
            <person name="Zhou C."/>
            <person name="Zhu D."/>
            <person name="Muzny D."/>
            <person name="Worley K."/>
            <person name="Gibbs R."/>
        </authorList>
    </citation>
    <scope>NUCLEOTIDE SEQUENCE [LARGE SCALE GENOMIC DNA]</scope>
    <source>
        <strain evidence="1">DSM 44291</strain>
    </source>
</reference>
<name>C0XV65_CORLD</name>
<dbReference type="AlphaFoldDB" id="C0XV65"/>
<dbReference type="HOGENOM" id="CLU_2228714_0_0_11"/>
<evidence type="ECO:0008006" key="3">
    <source>
        <dbReference type="Google" id="ProtNLM"/>
    </source>
</evidence>
<comment type="caution">
    <text evidence="1">The sequence shown here is derived from an EMBL/GenBank/DDBJ whole genome shotgun (WGS) entry which is preliminary data.</text>
</comment>
<dbReference type="EMBL" id="ACHJ01000174">
    <property type="protein sequence ID" value="EEI15894.1"/>
    <property type="molecule type" value="Genomic_DNA"/>
</dbReference>
<dbReference type="eggNOG" id="COG1040">
    <property type="taxonomic scope" value="Bacteria"/>
</dbReference>
<dbReference type="Proteomes" id="UP000006196">
    <property type="component" value="Unassembled WGS sequence"/>
</dbReference>